<dbReference type="RefSeq" id="WP_047195403.1">
    <property type="nucleotide sequence ID" value="NZ_CP011371.1"/>
</dbReference>
<feature type="coiled-coil region" evidence="6">
    <location>
        <begin position="324"/>
        <end position="389"/>
    </location>
</feature>
<reference evidence="9 10" key="1">
    <citation type="submission" date="2015-05" db="EMBL/GenBank/DDBJ databases">
        <authorList>
            <person name="Tang B."/>
            <person name="Yu Y."/>
        </authorList>
    </citation>
    <scope>NUCLEOTIDE SEQUENCE [LARGE SCALE GENOMIC DNA]</scope>
    <source>
        <strain evidence="9 10">DSM 7029</strain>
    </source>
</reference>
<evidence type="ECO:0000313" key="9">
    <source>
        <dbReference type="EMBL" id="AKJ29908.1"/>
    </source>
</evidence>
<evidence type="ECO:0000313" key="10">
    <source>
        <dbReference type="Proteomes" id="UP000035352"/>
    </source>
</evidence>
<dbReference type="PANTHER" id="PTHR32309">
    <property type="entry name" value="TYROSINE-PROTEIN KINASE"/>
    <property type="match status" value="1"/>
</dbReference>
<evidence type="ECO:0000256" key="1">
    <source>
        <dbReference type="ARBA" id="ARBA00004651"/>
    </source>
</evidence>
<dbReference type="PANTHER" id="PTHR32309:SF13">
    <property type="entry name" value="FERRIC ENTEROBACTIN TRANSPORT PROTEIN FEPE"/>
    <property type="match status" value="1"/>
</dbReference>
<organism evidence="9 10">
    <name type="scientific">Caldimonas brevitalea</name>
    <dbReference type="NCBI Taxonomy" id="413882"/>
    <lineage>
        <taxon>Bacteria</taxon>
        <taxon>Pseudomonadati</taxon>
        <taxon>Pseudomonadota</taxon>
        <taxon>Betaproteobacteria</taxon>
        <taxon>Burkholderiales</taxon>
        <taxon>Sphaerotilaceae</taxon>
        <taxon>Caldimonas</taxon>
    </lineage>
</organism>
<dbReference type="Proteomes" id="UP000035352">
    <property type="component" value="Chromosome"/>
</dbReference>
<accession>A0A0G3BPJ5</accession>
<keyword evidence="3 7" id="KW-0812">Transmembrane</keyword>
<dbReference type="GO" id="GO:0005886">
    <property type="term" value="C:plasma membrane"/>
    <property type="evidence" value="ECO:0007669"/>
    <property type="project" value="UniProtKB-SubCell"/>
</dbReference>
<dbReference type="EMBL" id="CP011371">
    <property type="protein sequence ID" value="AKJ29908.1"/>
    <property type="molecule type" value="Genomic_DNA"/>
</dbReference>
<keyword evidence="5 7" id="KW-0472">Membrane</keyword>
<feature type="coiled-coil region" evidence="6">
    <location>
        <begin position="168"/>
        <end position="279"/>
    </location>
</feature>
<dbReference type="GO" id="GO:0004713">
    <property type="term" value="F:protein tyrosine kinase activity"/>
    <property type="evidence" value="ECO:0007669"/>
    <property type="project" value="TreeGrafter"/>
</dbReference>
<dbReference type="KEGG" id="pbh:AAW51_3217"/>
<keyword evidence="10" id="KW-1185">Reference proteome</keyword>
<dbReference type="STRING" id="413882.AAW51_3217"/>
<protein>
    <submittedName>
        <fullName evidence="9">Lipopolysaccharide biosynthesis chain length determinant protein</fullName>
    </submittedName>
</protein>
<keyword evidence="6" id="KW-0175">Coiled coil</keyword>
<evidence type="ECO:0000256" key="7">
    <source>
        <dbReference type="SAM" id="Phobius"/>
    </source>
</evidence>
<evidence type="ECO:0000256" key="6">
    <source>
        <dbReference type="SAM" id="Coils"/>
    </source>
</evidence>
<dbReference type="OrthoDB" id="9795292at2"/>
<dbReference type="Pfam" id="PF02706">
    <property type="entry name" value="Wzz"/>
    <property type="match status" value="1"/>
</dbReference>
<feature type="transmembrane region" description="Helical" evidence="7">
    <location>
        <begin position="427"/>
        <end position="447"/>
    </location>
</feature>
<dbReference type="InterPro" id="IPR003856">
    <property type="entry name" value="LPS_length_determ_N"/>
</dbReference>
<name>A0A0G3BPJ5_9BURK</name>
<gene>
    <name evidence="9" type="ORF">AAW51_3217</name>
</gene>
<feature type="transmembrane region" description="Helical" evidence="7">
    <location>
        <begin position="491"/>
        <end position="511"/>
    </location>
</feature>
<keyword evidence="4 7" id="KW-1133">Transmembrane helix</keyword>
<dbReference type="InterPro" id="IPR050445">
    <property type="entry name" value="Bact_polysacc_biosynth/exp"/>
</dbReference>
<dbReference type="Gene3D" id="1.10.287.2610">
    <property type="match status" value="1"/>
</dbReference>
<dbReference type="AlphaFoldDB" id="A0A0G3BPJ5"/>
<feature type="domain" description="Polysaccharide chain length determinant N-terminal" evidence="8">
    <location>
        <begin position="14"/>
        <end position="94"/>
    </location>
</feature>
<keyword evidence="2" id="KW-1003">Cell membrane</keyword>
<evidence type="ECO:0000256" key="4">
    <source>
        <dbReference type="ARBA" id="ARBA00022989"/>
    </source>
</evidence>
<dbReference type="InterPro" id="IPR014345">
    <property type="entry name" value="XrtA_polysacc_chain"/>
</dbReference>
<feature type="transmembrane region" description="Helical" evidence="7">
    <location>
        <begin position="20"/>
        <end position="40"/>
    </location>
</feature>
<dbReference type="PATRIC" id="fig|413882.6.peg.3356"/>
<comment type="subcellular location">
    <subcellularLocation>
        <location evidence="1">Cell membrane</location>
        <topology evidence="1">Multi-pass membrane protein</topology>
    </subcellularLocation>
</comment>
<evidence type="ECO:0000256" key="2">
    <source>
        <dbReference type="ARBA" id="ARBA00022475"/>
    </source>
</evidence>
<evidence type="ECO:0000256" key="5">
    <source>
        <dbReference type="ARBA" id="ARBA00023136"/>
    </source>
</evidence>
<dbReference type="NCBIfam" id="TIGR03007">
    <property type="entry name" value="pepcterm_ChnLen"/>
    <property type="match status" value="1"/>
</dbReference>
<evidence type="ECO:0000256" key="3">
    <source>
        <dbReference type="ARBA" id="ARBA00022692"/>
    </source>
</evidence>
<sequence>MNEFVRQAAGVLYDVWQRRWIALGVAWLAAVLGGAIVFIVKDRYEATAQIYVDTQTVLKPLMAGLAFQPDIDQQVRMLARTLVSRPNVEKLVDNRDIGLMPPEGSQRERVINSLMTKIRVTPSGGGNLYTISYRDTEGERAHRVVENLVNLFVEASIGGKKRDSQEASRFIDEQIEEYEGKLIEAENRLKDFKLRNFGVSGMSNQDYFARMSALADEVSRLRMELDAAERSRDALKRELNSEEPQLPPEAMLPATGPVVSELDARLDSQRRQLDDLLRRYTEDHPDVISARRTIASIEQQKKLEAEARASRGAGKPVAATNPVFQRLRVALAEAEAKVAALRGQLNAQESRLQQIRSVAGRVPQVEAELAQLNRDYDVIRKNYEQLVARREAASLGVKIDQSSQLTDFRMVEPARVSPSPVFPSRKVLALLVVLAAAGVGCAAAFALTRLYPSFGDEKTLRELTRRPVLGSVAVVLTPERSMLERRQRLQFAGATGVFLLVNMAWVGWVALHGQI</sequence>
<evidence type="ECO:0000259" key="8">
    <source>
        <dbReference type="Pfam" id="PF02706"/>
    </source>
</evidence>
<proteinExistence type="predicted"/>